<dbReference type="InterPro" id="IPR036397">
    <property type="entry name" value="RNaseH_sf"/>
</dbReference>
<proteinExistence type="predicted"/>
<dbReference type="GO" id="GO:0046975">
    <property type="term" value="F:histone H3K36 methyltransferase activity"/>
    <property type="evidence" value="ECO:0007669"/>
    <property type="project" value="TreeGrafter"/>
</dbReference>
<protein>
    <submittedName>
        <fullName evidence="1">Histone-lysine N-methyltransferase SETMAR</fullName>
    </submittedName>
</protein>
<dbReference type="STRING" id="597456.A0A0L7QRR2"/>
<keyword evidence="1" id="KW-0489">Methyltransferase</keyword>
<keyword evidence="4" id="KW-1185">Reference proteome</keyword>
<dbReference type="GO" id="GO:0000793">
    <property type="term" value="C:condensed chromosome"/>
    <property type="evidence" value="ECO:0007669"/>
    <property type="project" value="TreeGrafter"/>
</dbReference>
<dbReference type="GO" id="GO:0006303">
    <property type="term" value="P:double-strand break repair via nonhomologous end joining"/>
    <property type="evidence" value="ECO:0007669"/>
    <property type="project" value="TreeGrafter"/>
</dbReference>
<dbReference type="GO" id="GO:0000729">
    <property type="term" value="P:DNA double-strand break processing"/>
    <property type="evidence" value="ECO:0007669"/>
    <property type="project" value="TreeGrafter"/>
</dbReference>
<dbReference type="AlphaFoldDB" id="A0A0L7QRR2"/>
<feature type="non-terminal residue" evidence="1">
    <location>
        <position position="1"/>
    </location>
</feature>
<dbReference type="GO" id="GO:0044774">
    <property type="term" value="P:mitotic DNA integrity checkpoint signaling"/>
    <property type="evidence" value="ECO:0007669"/>
    <property type="project" value="TreeGrafter"/>
</dbReference>
<dbReference type="GO" id="GO:0015074">
    <property type="term" value="P:DNA integration"/>
    <property type="evidence" value="ECO:0007669"/>
    <property type="project" value="TreeGrafter"/>
</dbReference>
<dbReference type="GO" id="GO:0005634">
    <property type="term" value="C:nucleus"/>
    <property type="evidence" value="ECO:0007669"/>
    <property type="project" value="TreeGrafter"/>
</dbReference>
<dbReference type="GO" id="GO:0031297">
    <property type="term" value="P:replication fork processing"/>
    <property type="evidence" value="ECO:0007669"/>
    <property type="project" value="TreeGrafter"/>
</dbReference>
<sequence length="68" mass="8127">CREWTRMHKKLQRLKPTLANCKGAILFIAQLTLQKLNELSYETLPHPAYSLDLSLIDYHFFKHLDHYL</sequence>
<dbReference type="GO" id="GO:0035861">
    <property type="term" value="C:site of double-strand break"/>
    <property type="evidence" value="ECO:0007669"/>
    <property type="project" value="TreeGrafter"/>
</dbReference>
<dbReference type="InterPro" id="IPR052709">
    <property type="entry name" value="Transposase-MT_Hybrid"/>
</dbReference>
<dbReference type="Proteomes" id="UP000053825">
    <property type="component" value="Unassembled WGS sequence"/>
</dbReference>
<dbReference type="GO" id="GO:0044547">
    <property type="term" value="F:DNA topoisomerase binding"/>
    <property type="evidence" value="ECO:0007669"/>
    <property type="project" value="TreeGrafter"/>
</dbReference>
<dbReference type="Gene3D" id="3.30.420.10">
    <property type="entry name" value="Ribonuclease H-like superfamily/Ribonuclease H"/>
    <property type="match status" value="1"/>
</dbReference>
<evidence type="ECO:0000313" key="3">
    <source>
        <dbReference type="EMBL" id="KOC64541.1"/>
    </source>
</evidence>
<dbReference type="EMBL" id="KQ414723">
    <property type="protein sequence ID" value="KOC62692.1"/>
    <property type="molecule type" value="Genomic_DNA"/>
</dbReference>
<gene>
    <name evidence="2" type="ORF">WH47_05251</name>
    <name evidence="1" type="ORF">WH47_06932</name>
    <name evidence="3" type="ORF">WH47_12005</name>
</gene>
<dbReference type="GO" id="GO:0003690">
    <property type="term" value="F:double-stranded DNA binding"/>
    <property type="evidence" value="ECO:0007669"/>
    <property type="project" value="TreeGrafter"/>
</dbReference>
<dbReference type="EMBL" id="KQ414668">
    <property type="protein sequence ID" value="KOC64541.1"/>
    <property type="molecule type" value="Genomic_DNA"/>
</dbReference>
<accession>A0A0L7QRR2</accession>
<dbReference type="PANTHER" id="PTHR46060">
    <property type="entry name" value="MARINER MOS1 TRANSPOSASE-LIKE PROTEIN"/>
    <property type="match status" value="1"/>
</dbReference>
<name>A0A0L7QRR2_9HYME</name>
<dbReference type="GO" id="GO:0042800">
    <property type="term" value="F:histone H3K4 methyltransferase activity"/>
    <property type="evidence" value="ECO:0007669"/>
    <property type="project" value="TreeGrafter"/>
</dbReference>
<dbReference type="PANTHER" id="PTHR46060:SF2">
    <property type="entry name" value="HISTONE-LYSINE N-METHYLTRANSFERASE SETMAR"/>
    <property type="match status" value="1"/>
</dbReference>
<evidence type="ECO:0000313" key="4">
    <source>
        <dbReference type="Proteomes" id="UP000053825"/>
    </source>
</evidence>
<dbReference type="GO" id="GO:0000014">
    <property type="term" value="F:single-stranded DNA endodeoxyribonuclease activity"/>
    <property type="evidence" value="ECO:0007669"/>
    <property type="project" value="TreeGrafter"/>
</dbReference>
<dbReference type="EMBL" id="KQ414773">
    <property type="protein sequence ID" value="KOC61312.1"/>
    <property type="molecule type" value="Genomic_DNA"/>
</dbReference>
<evidence type="ECO:0000313" key="2">
    <source>
        <dbReference type="EMBL" id="KOC62692.1"/>
    </source>
</evidence>
<keyword evidence="1" id="KW-0808">Transferase</keyword>
<reference evidence="1 4" key="1">
    <citation type="submission" date="2015-07" db="EMBL/GenBank/DDBJ databases">
        <title>The genome of Habropoda laboriosa.</title>
        <authorList>
            <person name="Pan H."/>
            <person name="Kapheim K."/>
        </authorList>
    </citation>
    <scope>NUCLEOTIDE SEQUENCE [LARGE SCALE GENOMIC DNA]</scope>
    <source>
        <strain evidence="1">0110345459</strain>
    </source>
</reference>
<dbReference type="GO" id="GO:0003697">
    <property type="term" value="F:single-stranded DNA binding"/>
    <property type="evidence" value="ECO:0007669"/>
    <property type="project" value="TreeGrafter"/>
</dbReference>
<evidence type="ECO:0000313" key="1">
    <source>
        <dbReference type="EMBL" id="KOC61312.1"/>
    </source>
</evidence>
<dbReference type="GO" id="GO:0032259">
    <property type="term" value="P:methylation"/>
    <property type="evidence" value="ECO:0007669"/>
    <property type="project" value="UniProtKB-KW"/>
</dbReference>
<organism evidence="1 4">
    <name type="scientific">Habropoda laboriosa</name>
    <dbReference type="NCBI Taxonomy" id="597456"/>
    <lineage>
        <taxon>Eukaryota</taxon>
        <taxon>Metazoa</taxon>
        <taxon>Ecdysozoa</taxon>
        <taxon>Arthropoda</taxon>
        <taxon>Hexapoda</taxon>
        <taxon>Insecta</taxon>
        <taxon>Pterygota</taxon>
        <taxon>Neoptera</taxon>
        <taxon>Endopterygota</taxon>
        <taxon>Hymenoptera</taxon>
        <taxon>Apocrita</taxon>
        <taxon>Aculeata</taxon>
        <taxon>Apoidea</taxon>
        <taxon>Anthophila</taxon>
        <taxon>Apidae</taxon>
        <taxon>Habropoda</taxon>
    </lineage>
</organism>